<accession>A0ABP7W7J1</accession>
<sequence length="137" mass="15491">MRNKQFTAGIDECDERGRVKNAVINDWFEEAAKAYLDECFFEFPNVNQTPMWQQQSLQFDYLNACLANSCVELELSVTELAKRSCTLGCRFYQAGRLLAVGSCVMVFLVDGVVAAMPTISPDALKSEMLGFLRIDRR</sequence>
<keyword evidence="3" id="KW-1185">Reference proteome</keyword>
<proteinExistence type="predicted"/>
<dbReference type="EMBL" id="BAABDM010000001">
    <property type="protein sequence ID" value="GAA4082968.1"/>
    <property type="molecule type" value="Genomic_DNA"/>
</dbReference>
<dbReference type="Proteomes" id="UP001500392">
    <property type="component" value="Unassembled WGS sequence"/>
</dbReference>
<dbReference type="RefSeq" id="WP_344931849.1">
    <property type="nucleotide sequence ID" value="NZ_BAABDM010000001.1"/>
</dbReference>
<evidence type="ECO:0000313" key="2">
    <source>
        <dbReference type="EMBL" id="GAA4082968.1"/>
    </source>
</evidence>
<comment type="caution">
    <text evidence="2">The sequence shown here is derived from an EMBL/GenBank/DDBJ whole genome shotgun (WGS) entry which is preliminary data.</text>
</comment>
<keyword evidence="1" id="KW-0812">Transmembrane</keyword>
<name>A0ABP7W7J1_9GAMM</name>
<evidence type="ECO:0000313" key="3">
    <source>
        <dbReference type="Proteomes" id="UP001500392"/>
    </source>
</evidence>
<keyword evidence="1" id="KW-1133">Transmembrane helix</keyword>
<dbReference type="CDD" id="cd00586">
    <property type="entry name" value="4HBT"/>
    <property type="match status" value="1"/>
</dbReference>
<reference evidence="3" key="1">
    <citation type="journal article" date="2019" name="Int. J. Syst. Evol. Microbiol.">
        <title>The Global Catalogue of Microorganisms (GCM) 10K type strain sequencing project: providing services to taxonomists for standard genome sequencing and annotation.</title>
        <authorList>
            <consortium name="The Broad Institute Genomics Platform"/>
            <consortium name="The Broad Institute Genome Sequencing Center for Infectious Disease"/>
            <person name="Wu L."/>
            <person name="Ma J."/>
        </authorList>
    </citation>
    <scope>NUCLEOTIDE SEQUENCE [LARGE SCALE GENOMIC DNA]</scope>
    <source>
        <strain evidence="3">JCM 17304</strain>
    </source>
</reference>
<protein>
    <recommendedName>
        <fullName evidence="4">Acyl-CoA thioesterase</fullName>
    </recommendedName>
</protein>
<evidence type="ECO:0000256" key="1">
    <source>
        <dbReference type="SAM" id="Phobius"/>
    </source>
</evidence>
<feature type="transmembrane region" description="Helical" evidence="1">
    <location>
        <begin position="97"/>
        <end position="119"/>
    </location>
</feature>
<dbReference type="SUPFAM" id="SSF54637">
    <property type="entry name" value="Thioesterase/thiol ester dehydrase-isomerase"/>
    <property type="match status" value="1"/>
</dbReference>
<gene>
    <name evidence="2" type="ORF">GCM10022414_02100</name>
</gene>
<keyword evidence="1" id="KW-0472">Membrane</keyword>
<evidence type="ECO:0008006" key="4">
    <source>
        <dbReference type="Google" id="ProtNLM"/>
    </source>
</evidence>
<dbReference type="Gene3D" id="3.10.129.10">
    <property type="entry name" value="Hotdog Thioesterase"/>
    <property type="match status" value="1"/>
</dbReference>
<dbReference type="InterPro" id="IPR029069">
    <property type="entry name" value="HotDog_dom_sf"/>
</dbReference>
<organism evidence="2 3">
    <name type="scientific">Zhongshania borealis</name>
    <dbReference type="NCBI Taxonomy" id="889488"/>
    <lineage>
        <taxon>Bacteria</taxon>
        <taxon>Pseudomonadati</taxon>
        <taxon>Pseudomonadota</taxon>
        <taxon>Gammaproteobacteria</taxon>
        <taxon>Cellvibrionales</taxon>
        <taxon>Spongiibacteraceae</taxon>
        <taxon>Zhongshania</taxon>
    </lineage>
</organism>